<dbReference type="Gene3D" id="2.30.110.10">
    <property type="entry name" value="Electron Transport, Fmn-binding Protein, Chain A"/>
    <property type="match status" value="1"/>
</dbReference>
<accession>A0A518DTN5</accession>
<proteinExistence type="predicted"/>
<dbReference type="SUPFAM" id="SSF50475">
    <property type="entry name" value="FMN-binding split barrel"/>
    <property type="match status" value="1"/>
</dbReference>
<evidence type="ECO:0000259" key="1">
    <source>
        <dbReference type="Pfam" id="PF01243"/>
    </source>
</evidence>
<dbReference type="InterPro" id="IPR024029">
    <property type="entry name" value="Pyridox_Oxase_FMN-dep"/>
</dbReference>
<name>A0A518DTN5_9BACT</name>
<dbReference type="Pfam" id="PF01243">
    <property type="entry name" value="PNPOx_N"/>
    <property type="match status" value="1"/>
</dbReference>
<dbReference type="InterPro" id="IPR012349">
    <property type="entry name" value="Split_barrel_FMN-bd"/>
</dbReference>
<feature type="domain" description="Pyridoxamine 5'-phosphate oxidase N-terminal" evidence="1">
    <location>
        <begin position="35"/>
        <end position="134"/>
    </location>
</feature>
<sequence length="210" mass="23181">MSDDPTPSTIETVEQLREHYRQPSASLLAKFLSELDQHCVSMINRATFVSVATRSEEGMLDVSPRGDPPGSILVLDKQTLLIPDRTGNNKLDMLTNLLTHPEIALLFLVPGIIETLRVSGTAKIICNDPRLEACSVNEKTPRVGILVTVQKACLQCGKAVIRSGLWEDKYRVQKGELPSFGQMLVDQTGGDRSVAELDAAIQESYDQRLY</sequence>
<protein>
    <submittedName>
        <fullName evidence="2">Pyridoxamine 5'-phosphate oxidase</fullName>
    </submittedName>
</protein>
<dbReference type="Proteomes" id="UP000317648">
    <property type="component" value="Chromosome"/>
</dbReference>
<dbReference type="NCBIfam" id="TIGR04025">
    <property type="entry name" value="PPOX_FMN_DR2398"/>
    <property type="match status" value="1"/>
</dbReference>
<dbReference type="KEGG" id="lcre:Pla8534_30160"/>
<dbReference type="PANTHER" id="PTHR42815">
    <property type="entry name" value="FAD-BINDING, PUTATIVE (AFU_ORTHOLOGUE AFUA_6G07600)-RELATED"/>
    <property type="match status" value="1"/>
</dbReference>
<dbReference type="PANTHER" id="PTHR42815:SF2">
    <property type="entry name" value="FAD-BINDING, PUTATIVE (AFU_ORTHOLOGUE AFUA_6G07600)-RELATED"/>
    <property type="match status" value="1"/>
</dbReference>
<dbReference type="RefSeq" id="WP_197443299.1">
    <property type="nucleotide sequence ID" value="NZ_CP036433.1"/>
</dbReference>
<dbReference type="InterPro" id="IPR011576">
    <property type="entry name" value="Pyridox_Oxase_N"/>
</dbReference>
<organism evidence="2 3">
    <name type="scientific">Lignipirellula cremea</name>
    <dbReference type="NCBI Taxonomy" id="2528010"/>
    <lineage>
        <taxon>Bacteria</taxon>
        <taxon>Pseudomonadati</taxon>
        <taxon>Planctomycetota</taxon>
        <taxon>Planctomycetia</taxon>
        <taxon>Pirellulales</taxon>
        <taxon>Pirellulaceae</taxon>
        <taxon>Lignipirellula</taxon>
    </lineage>
</organism>
<reference evidence="2 3" key="1">
    <citation type="submission" date="2019-02" db="EMBL/GenBank/DDBJ databases">
        <title>Deep-cultivation of Planctomycetes and their phenomic and genomic characterization uncovers novel biology.</title>
        <authorList>
            <person name="Wiegand S."/>
            <person name="Jogler M."/>
            <person name="Boedeker C."/>
            <person name="Pinto D."/>
            <person name="Vollmers J."/>
            <person name="Rivas-Marin E."/>
            <person name="Kohn T."/>
            <person name="Peeters S.H."/>
            <person name="Heuer A."/>
            <person name="Rast P."/>
            <person name="Oberbeckmann S."/>
            <person name="Bunk B."/>
            <person name="Jeske O."/>
            <person name="Meyerdierks A."/>
            <person name="Storesund J.E."/>
            <person name="Kallscheuer N."/>
            <person name="Luecker S."/>
            <person name="Lage O.M."/>
            <person name="Pohl T."/>
            <person name="Merkel B.J."/>
            <person name="Hornburger P."/>
            <person name="Mueller R.-W."/>
            <person name="Bruemmer F."/>
            <person name="Labrenz M."/>
            <person name="Spormann A.M."/>
            <person name="Op den Camp H."/>
            <person name="Overmann J."/>
            <person name="Amann R."/>
            <person name="Jetten M.S.M."/>
            <person name="Mascher T."/>
            <person name="Medema M.H."/>
            <person name="Devos D.P."/>
            <person name="Kaster A.-K."/>
            <person name="Ovreas L."/>
            <person name="Rohde M."/>
            <person name="Galperin M.Y."/>
            <person name="Jogler C."/>
        </authorList>
    </citation>
    <scope>NUCLEOTIDE SEQUENCE [LARGE SCALE GENOMIC DNA]</scope>
    <source>
        <strain evidence="2 3">Pla85_3_4</strain>
    </source>
</reference>
<gene>
    <name evidence="2" type="ORF">Pla8534_30160</name>
</gene>
<evidence type="ECO:0000313" key="3">
    <source>
        <dbReference type="Proteomes" id="UP000317648"/>
    </source>
</evidence>
<keyword evidence="3" id="KW-1185">Reference proteome</keyword>
<evidence type="ECO:0000313" key="2">
    <source>
        <dbReference type="EMBL" id="QDU95202.1"/>
    </source>
</evidence>
<dbReference type="AlphaFoldDB" id="A0A518DTN5"/>
<dbReference type="EMBL" id="CP036433">
    <property type="protein sequence ID" value="QDU95202.1"/>
    <property type="molecule type" value="Genomic_DNA"/>
</dbReference>